<dbReference type="Pfam" id="PF23750">
    <property type="entry name" value="RsgI_M"/>
    <property type="match status" value="1"/>
</dbReference>
<feature type="region of interest" description="Disordered" evidence="1">
    <location>
        <begin position="252"/>
        <end position="284"/>
    </location>
</feature>
<feature type="compositionally biased region" description="Acidic residues" evidence="1">
    <location>
        <begin position="254"/>
        <end position="279"/>
    </location>
</feature>
<dbReference type="InterPro" id="IPR055431">
    <property type="entry name" value="RsgI_M"/>
</dbReference>
<evidence type="ECO:0000259" key="3">
    <source>
        <dbReference type="Pfam" id="PF03413"/>
    </source>
</evidence>
<keyword evidence="2" id="KW-0472">Membrane</keyword>
<evidence type="ECO:0000256" key="1">
    <source>
        <dbReference type="SAM" id="MobiDB-lite"/>
    </source>
</evidence>
<evidence type="ECO:0000259" key="4">
    <source>
        <dbReference type="Pfam" id="PF23750"/>
    </source>
</evidence>
<keyword evidence="2" id="KW-0812">Transmembrane</keyword>
<dbReference type="InterPro" id="IPR025711">
    <property type="entry name" value="PepSY"/>
</dbReference>
<feature type="region of interest" description="Disordered" evidence="1">
    <location>
        <begin position="335"/>
        <end position="376"/>
    </location>
</feature>
<feature type="compositionally biased region" description="Acidic residues" evidence="1">
    <location>
        <begin position="336"/>
        <end position="376"/>
    </location>
</feature>
<sequence length="376" mass="43460">MNEKNINERIKSIVDDAPIDLLDQIKEKPVARMMRYDEITSQKKPKTLVEKLIPLAAAAILLVMFGTWQHQYLAADTEIYMDINPSIEIVTNRKSQVIDIKAGNMEGEDLIENLSYKGKDYLEVTGELLDELILSGYLGEARELLLLSVYNKDMEKETSQLSELDTYIHNYLRERGIDPVVLGQKIEKTNSIEDYAREYGVSLSKMTFIRNLMILHSDLQVEELVKMSIRDLLKLSRNLGIDLEGIIESQDWEKIDEEVNPEMDDDLDDQDDDDEEDEMEPARTRLTLEEARRIALGRVNGTIMEEDTDDDSYDFEIRLNGRKYEIEVHAYSGVIEDFDVEDLEENNDDEDEDDSASDDEEDDDEEEDDDDEEDDD</sequence>
<dbReference type="RefSeq" id="WP_207600101.1">
    <property type="nucleotide sequence ID" value="NZ_JAFNJU010000008.1"/>
</dbReference>
<dbReference type="EMBL" id="JAFNJU010000008">
    <property type="protein sequence ID" value="MBO1265580.1"/>
    <property type="molecule type" value="Genomic_DNA"/>
</dbReference>
<accession>A0A939HDJ1</accession>
<comment type="caution">
    <text evidence="5">The sequence shown here is derived from an EMBL/GenBank/DDBJ whole genome shotgun (WGS) entry which is preliminary data.</text>
</comment>
<dbReference type="AlphaFoldDB" id="A0A939HDJ1"/>
<evidence type="ECO:0000313" key="5">
    <source>
        <dbReference type="EMBL" id="MBO1265580.1"/>
    </source>
</evidence>
<evidence type="ECO:0000313" key="6">
    <source>
        <dbReference type="Proteomes" id="UP000664218"/>
    </source>
</evidence>
<name>A0A939HDJ1_9CLOT</name>
<keyword evidence="6" id="KW-1185">Reference proteome</keyword>
<keyword evidence="2" id="KW-1133">Transmembrane helix</keyword>
<gene>
    <name evidence="5" type="ORF">J3A84_11095</name>
</gene>
<organism evidence="5 6">
    <name type="scientific">Proteiniclasticum aestuarii</name>
    <dbReference type="NCBI Taxonomy" id="2817862"/>
    <lineage>
        <taxon>Bacteria</taxon>
        <taxon>Bacillati</taxon>
        <taxon>Bacillota</taxon>
        <taxon>Clostridia</taxon>
        <taxon>Eubacteriales</taxon>
        <taxon>Clostridiaceae</taxon>
        <taxon>Proteiniclasticum</taxon>
    </lineage>
</organism>
<protein>
    <submittedName>
        <fullName evidence="5">PepSY domain-containing protein</fullName>
    </submittedName>
</protein>
<feature type="domain" description="Anti-sigma factor RsgI-like middle" evidence="4">
    <location>
        <begin position="79"/>
        <end position="210"/>
    </location>
</feature>
<proteinExistence type="predicted"/>
<dbReference type="Gene3D" id="3.10.450.40">
    <property type="match status" value="1"/>
</dbReference>
<feature type="domain" description="PepSY" evidence="3">
    <location>
        <begin position="285"/>
        <end position="336"/>
    </location>
</feature>
<evidence type="ECO:0000256" key="2">
    <source>
        <dbReference type="SAM" id="Phobius"/>
    </source>
</evidence>
<dbReference type="Proteomes" id="UP000664218">
    <property type="component" value="Unassembled WGS sequence"/>
</dbReference>
<feature type="transmembrane region" description="Helical" evidence="2">
    <location>
        <begin position="52"/>
        <end position="68"/>
    </location>
</feature>
<reference evidence="5" key="1">
    <citation type="submission" date="2021-03" db="EMBL/GenBank/DDBJ databases">
        <title>Proteiniclasticum marinus sp. nov., isolated from tidal flat sediment.</title>
        <authorList>
            <person name="Namirimu T."/>
            <person name="Yang J.-A."/>
            <person name="Yang S.-H."/>
            <person name="Kim Y.-J."/>
            <person name="Kwon K.K."/>
        </authorList>
    </citation>
    <scope>NUCLEOTIDE SEQUENCE</scope>
    <source>
        <strain evidence="5">SCR006</strain>
    </source>
</reference>
<dbReference type="Pfam" id="PF03413">
    <property type="entry name" value="PepSY"/>
    <property type="match status" value="1"/>
</dbReference>